<keyword evidence="7 9" id="KW-0057">Aromatic amino acid biosynthesis</keyword>
<comment type="pathway">
    <text evidence="2 9">Amino-acid biosynthesis; L-tryptophan biosynthesis; L-tryptophan from chorismate: step 3/5.</text>
</comment>
<keyword evidence="12" id="KW-1185">Reference proteome</keyword>
<dbReference type="Gene3D" id="3.20.20.70">
    <property type="entry name" value="Aldolase class I"/>
    <property type="match status" value="1"/>
</dbReference>
<dbReference type="EC" id="5.3.1.24" evidence="3 9"/>
<dbReference type="PANTHER" id="PTHR42894">
    <property type="entry name" value="N-(5'-PHOSPHORIBOSYL)ANTHRANILATE ISOMERASE"/>
    <property type="match status" value="1"/>
</dbReference>
<dbReference type="Pfam" id="PF00697">
    <property type="entry name" value="PRAI"/>
    <property type="match status" value="1"/>
</dbReference>
<dbReference type="InterPro" id="IPR013785">
    <property type="entry name" value="Aldolase_TIM"/>
</dbReference>
<dbReference type="HAMAP" id="MF_00135">
    <property type="entry name" value="PRAI"/>
    <property type="match status" value="1"/>
</dbReference>
<evidence type="ECO:0000256" key="4">
    <source>
        <dbReference type="ARBA" id="ARBA00022272"/>
    </source>
</evidence>
<comment type="similarity">
    <text evidence="9">Belongs to the TrpF family.</text>
</comment>
<dbReference type="SUPFAM" id="SSF51366">
    <property type="entry name" value="Ribulose-phoshate binding barrel"/>
    <property type="match status" value="1"/>
</dbReference>
<dbReference type="PANTHER" id="PTHR42894:SF1">
    <property type="entry name" value="N-(5'-PHOSPHORIBOSYL)ANTHRANILATE ISOMERASE"/>
    <property type="match status" value="1"/>
</dbReference>
<dbReference type="OrthoDB" id="9786954at2"/>
<protein>
    <recommendedName>
        <fullName evidence="4 9">N-(5'-phosphoribosyl)anthranilate isomerase</fullName>
        <shortName evidence="9">PRAI</shortName>
        <ecNumber evidence="3 9">5.3.1.24</ecNumber>
    </recommendedName>
</protein>
<dbReference type="RefSeq" id="WP_071614947.1">
    <property type="nucleotide sequence ID" value="NZ_CP015756.1"/>
</dbReference>
<accession>A0A1J0GP22</accession>
<evidence type="ECO:0000256" key="3">
    <source>
        <dbReference type="ARBA" id="ARBA00012572"/>
    </source>
</evidence>
<evidence type="ECO:0000256" key="1">
    <source>
        <dbReference type="ARBA" id="ARBA00001164"/>
    </source>
</evidence>
<evidence type="ECO:0000256" key="9">
    <source>
        <dbReference type="HAMAP-Rule" id="MF_00135"/>
    </source>
</evidence>
<keyword evidence="6 9" id="KW-0822">Tryptophan biosynthesis</keyword>
<evidence type="ECO:0000313" key="12">
    <source>
        <dbReference type="Proteomes" id="UP000182569"/>
    </source>
</evidence>
<dbReference type="GO" id="GO:0004640">
    <property type="term" value="F:phosphoribosylanthranilate isomerase activity"/>
    <property type="evidence" value="ECO:0007669"/>
    <property type="project" value="UniProtKB-UniRule"/>
</dbReference>
<proteinExistence type="inferred from homology"/>
<dbReference type="AlphaFoldDB" id="A0A1J0GP22"/>
<comment type="catalytic activity">
    <reaction evidence="1 9">
        <text>N-(5-phospho-beta-D-ribosyl)anthranilate = 1-(2-carboxyphenylamino)-1-deoxy-D-ribulose 5-phosphate</text>
        <dbReference type="Rhea" id="RHEA:21540"/>
        <dbReference type="ChEBI" id="CHEBI:18277"/>
        <dbReference type="ChEBI" id="CHEBI:58613"/>
        <dbReference type="EC" id="5.3.1.24"/>
    </reaction>
</comment>
<keyword evidence="8 9" id="KW-0413">Isomerase</keyword>
<organism evidence="11 12">
    <name type="scientific">Clostridium estertheticum subsp. estertheticum</name>
    <dbReference type="NCBI Taxonomy" id="1552"/>
    <lineage>
        <taxon>Bacteria</taxon>
        <taxon>Bacillati</taxon>
        <taxon>Bacillota</taxon>
        <taxon>Clostridia</taxon>
        <taxon>Eubacteriales</taxon>
        <taxon>Clostridiaceae</taxon>
        <taxon>Clostridium</taxon>
    </lineage>
</organism>
<evidence type="ECO:0000256" key="2">
    <source>
        <dbReference type="ARBA" id="ARBA00004664"/>
    </source>
</evidence>
<sequence>MTKIKICGIRRPCDIEYVNDLLPEYVGFIFAKSKRQLDCEHACKLIKNLSVCIQKVGVFVDENSSVVIDIAEKLHLDVLQFHGHENQEYINKFKRYEIWKALKINNIESISEINHYACAKFLLDNSTSGSGESFNWNLAYKKVDGNTIMLAGGLTSENVKQGITTLSPYGVDVSSGVETDGFKDYEKIKEFIKKVRNL</sequence>
<evidence type="ECO:0000259" key="10">
    <source>
        <dbReference type="Pfam" id="PF00697"/>
    </source>
</evidence>
<keyword evidence="5 9" id="KW-0028">Amino-acid biosynthesis</keyword>
<dbReference type="EMBL" id="CP015756">
    <property type="protein sequence ID" value="APC42664.1"/>
    <property type="molecule type" value="Genomic_DNA"/>
</dbReference>
<name>A0A1J0GP22_9CLOT</name>
<dbReference type="CDD" id="cd00405">
    <property type="entry name" value="PRAI"/>
    <property type="match status" value="1"/>
</dbReference>
<dbReference type="UniPathway" id="UPA00035">
    <property type="reaction ID" value="UER00042"/>
</dbReference>
<dbReference type="KEGG" id="ceu:A7L45_10605"/>
<evidence type="ECO:0000256" key="8">
    <source>
        <dbReference type="ARBA" id="ARBA00023235"/>
    </source>
</evidence>
<dbReference type="InterPro" id="IPR001240">
    <property type="entry name" value="PRAI_dom"/>
</dbReference>
<dbReference type="STRING" id="1552.A7L45_10605"/>
<dbReference type="InterPro" id="IPR011060">
    <property type="entry name" value="RibuloseP-bd_barrel"/>
</dbReference>
<evidence type="ECO:0000256" key="7">
    <source>
        <dbReference type="ARBA" id="ARBA00023141"/>
    </source>
</evidence>
<evidence type="ECO:0000256" key="5">
    <source>
        <dbReference type="ARBA" id="ARBA00022605"/>
    </source>
</evidence>
<gene>
    <name evidence="9" type="primary">trpF</name>
    <name evidence="11" type="ORF">A7L45_10605</name>
</gene>
<dbReference type="Proteomes" id="UP000182569">
    <property type="component" value="Chromosome"/>
</dbReference>
<evidence type="ECO:0000256" key="6">
    <source>
        <dbReference type="ARBA" id="ARBA00022822"/>
    </source>
</evidence>
<evidence type="ECO:0000313" key="11">
    <source>
        <dbReference type="EMBL" id="APC42664.1"/>
    </source>
</evidence>
<dbReference type="InterPro" id="IPR044643">
    <property type="entry name" value="TrpF_fam"/>
</dbReference>
<feature type="domain" description="N-(5'phosphoribosyl) anthranilate isomerase (PRAI)" evidence="10">
    <location>
        <begin position="5"/>
        <end position="193"/>
    </location>
</feature>
<reference evidence="12" key="1">
    <citation type="journal article" date="2016" name="Front. Microbiol.">
        <title>Complete Genome Sequence of Clostridium estertheticum DSM 8809, a Microbe Identified in Spoiled Vacuum Packed Beef.</title>
        <authorList>
            <person name="Yu Z."/>
            <person name="Gunn L."/>
            <person name="Brennan E."/>
            <person name="Reid R."/>
            <person name="Wall P.G."/>
            <person name="Gaora O.P."/>
            <person name="Hurley D."/>
            <person name="Bolton D."/>
            <person name="Fanning S."/>
        </authorList>
    </citation>
    <scope>NUCLEOTIDE SEQUENCE [LARGE SCALE GENOMIC DNA]</scope>
    <source>
        <strain evidence="12">DSM 8809</strain>
    </source>
</reference>
<dbReference type="GO" id="GO:0000162">
    <property type="term" value="P:L-tryptophan biosynthetic process"/>
    <property type="evidence" value="ECO:0007669"/>
    <property type="project" value="UniProtKB-UniRule"/>
</dbReference>